<dbReference type="InterPro" id="IPR051099">
    <property type="entry name" value="AGR/TXD"/>
</dbReference>
<keyword evidence="2" id="KW-1133">Transmembrane helix</keyword>
<dbReference type="EMBL" id="CP000142">
    <property type="protein sequence ID" value="ABA87686.1"/>
    <property type="molecule type" value="Genomic_DNA"/>
</dbReference>
<evidence type="ECO:0000313" key="5">
    <source>
        <dbReference type="Proteomes" id="UP000002534"/>
    </source>
</evidence>
<proteinExistence type="predicted"/>
<keyword evidence="2" id="KW-0472">Membrane</keyword>
<keyword evidence="1" id="KW-0732">Signal</keyword>
<gene>
    <name evidence="4" type="ordered locus">Pcar_0426</name>
</gene>
<accession>Q3A7F8</accession>
<evidence type="ECO:0000313" key="4">
    <source>
        <dbReference type="EMBL" id="ABA87686.1"/>
    </source>
</evidence>
<dbReference type="STRING" id="338963.Pcar_0426"/>
<evidence type="ECO:0000259" key="3">
    <source>
        <dbReference type="Pfam" id="PF13098"/>
    </source>
</evidence>
<evidence type="ECO:0000256" key="2">
    <source>
        <dbReference type="SAM" id="Phobius"/>
    </source>
</evidence>
<dbReference type="Gene3D" id="3.40.30.10">
    <property type="entry name" value="Glutaredoxin"/>
    <property type="match status" value="1"/>
</dbReference>
<dbReference type="PANTHER" id="PTHR15337">
    <property type="entry name" value="ANTERIOR GRADIENT PROTEIN-RELATED"/>
    <property type="match status" value="1"/>
</dbReference>
<reference evidence="4 5" key="2">
    <citation type="journal article" date="2012" name="BMC Genomics">
        <title>The genome of Pelobacter carbinolicus reveals surprising metabolic capabilities and physiological features.</title>
        <authorList>
            <person name="Aklujkar M."/>
            <person name="Haveman S.A."/>
            <person name="Didonato R.Jr."/>
            <person name="Chertkov O."/>
            <person name="Han C.S."/>
            <person name="Land M.L."/>
            <person name="Brown P."/>
            <person name="Lovley D.R."/>
        </authorList>
    </citation>
    <scope>NUCLEOTIDE SEQUENCE [LARGE SCALE GENOMIC DNA]</scope>
    <source>
        <strain evidence="5">DSM 2380 / NBRC 103641 / GraBd1</strain>
    </source>
</reference>
<feature type="domain" description="Thioredoxin-like fold" evidence="3">
    <location>
        <begin position="67"/>
        <end position="155"/>
    </location>
</feature>
<name>Q3A7F8_SYNC1</name>
<dbReference type="Pfam" id="PF13098">
    <property type="entry name" value="Thioredoxin_2"/>
    <property type="match status" value="1"/>
</dbReference>
<evidence type="ECO:0000256" key="1">
    <source>
        <dbReference type="ARBA" id="ARBA00022729"/>
    </source>
</evidence>
<dbReference type="KEGG" id="pca:Pcar_0426"/>
<keyword evidence="5" id="KW-1185">Reference proteome</keyword>
<feature type="transmembrane region" description="Helical" evidence="2">
    <location>
        <begin position="21"/>
        <end position="40"/>
    </location>
</feature>
<dbReference type="eggNOG" id="COG2143">
    <property type="taxonomic scope" value="Bacteria"/>
</dbReference>
<dbReference type="PANTHER" id="PTHR15337:SF11">
    <property type="entry name" value="THIOREDOXIN DOMAIN-CONTAINING PROTEIN"/>
    <property type="match status" value="1"/>
</dbReference>
<keyword evidence="2" id="KW-0812">Transmembrane</keyword>
<dbReference type="SUPFAM" id="SSF52833">
    <property type="entry name" value="Thioredoxin-like"/>
    <property type="match status" value="1"/>
</dbReference>
<dbReference type="Proteomes" id="UP000002534">
    <property type="component" value="Chromosome"/>
</dbReference>
<dbReference type="HOGENOM" id="CLU_090389_8_3_7"/>
<reference evidence="5" key="1">
    <citation type="submission" date="2005-10" db="EMBL/GenBank/DDBJ databases">
        <title>Complete sequence of Pelobacter carbinolicus DSM 2380.</title>
        <authorList>
            <person name="Copeland A."/>
            <person name="Lucas S."/>
            <person name="Lapidus A."/>
            <person name="Barry K."/>
            <person name="Detter J.C."/>
            <person name="Glavina T."/>
            <person name="Hammon N."/>
            <person name="Israni S."/>
            <person name="Pitluck S."/>
            <person name="Chertkov O."/>
            <person name="Schmutz J."/>
            <person name="Larimer F."/>
            <person name="Land M."/>
            <person name="Kyrpides N."/>
            <person name="Ivanova N."/>
            <person name="Richardson P."/>
        </authorList>
    </citation>
    <scope>NUCLEOTIDE SEQUENCE [LARGE SCALE GENOMIC DNA]</scope>
    <source>
        <strain evidence="5">DSM 2380 / NBRC 103641 / GraBd1</strain>
    </source>
</reference>
<dbReference type="InterPro" id="IPR036249">
    <property type="entry name" value="Thioredoxin-like_sf"/>
</dbReference>
<sequence>MPTRSGCLLKNLLLRLRTDRTGRWLCLLPVCIALAVYLALVCPSCLYASGQLNGLDYETALQKGKDAQRPLLVFFTTPWCYQCTEMKRKVFQNKDIISILNERFFLVEVDISKNTKLKEDFRIYYTPTTVFLDIHGKPIMEEKGYIPTKRFRKLLRYVSNGYYKTIAFSDFEKK</sequence>
<dbReference type="InterPro" id="IPR012336">
    <property type="entry name" value="Thioredoxin-like_fold"/>
</dbReference>
<protein>
    <submittedName>
        <fullName evidence="4">Periplasmic thioredoxin, putative</fullName>
    </submittedName>
</protein>
<organism evidence="4 5">
    <name type="scientific">Syntrophotalea carbinolica (strain DSM 2380 / NBRC 103641 / GraBd1)</name>
    <name type="common">Pelobacter carbinolicus</name>
    <dbReference type="NCBI Taxonomy" id="338963"/>
    <lineage>
        <taxon>Bacteria</taxon>
        <taxon>Pseudomonadati</taxon>
        <taxon>Thermodesulfobacteriota</taxon>
        <taxon>Desulfuromonadia</taxon>
        <taxon>Desulfuromonadales</taxon>
        <taxon>Syntrophotaleaceae</taxon>
        <taxon>Syntrophotalea</taxon>
    </lineage>
</organism>
<dbReference type="AlphaFoldDB" id="Q3A7F8"/>